<protein>
    <submittedName>
        <fullName evidence="2">Uncharacterized protein</fullName>
    </submittedName>
</protein>
<gene>
    <name evidence="2" type="ORF">G2W53_040701</name>
</gene>
<accession>A0A834VYQ7</accession>
<evidence type="ECO:0000313" key="3">
    <source>
        <dbReference type="Proteomes" id="UP000634136"/>
    </source>
</evidence>
<evidence type="ECO:0000313" key="2">
    <source>
        <dbReference type="EMBL" id="KAF7801590.1"/>
    </source>
</evidence>
<evidence type="ECO:0000256" key="1">
    <source>
        <dbReference type="SAM" id="MobiDB-lite"/>
    </source>
</evidence>
<feature type="compositionally biased region" description="Basic residues" evidence="1">
    <location>
        <begin position="26"/>
        <end position="38"/>
    </location>
</feature>
<keyword evidence="3" id="KW-1185">Reference proteome</keyword>
<comment type="caution">
    <text evidence="2">The sequence shown here is derived from an EMBL/GenBank/DDBJ whole genome shotgun (WGS) entry which is preliminary data.</text>
</comment>
<dbReference type="AlphaFoldDB" id="A0A834VYQ7"/>
<name>A0A834VYQ7_9FABA</name>
<dbReference type="Proteomes" id="UP000634136">
    <property type="component" value="Unassembled WGS sequence"/>
</dbReference>
<reference evidence="2" key="1">
    <citation type="submission" date="2020-09" db="EMBL/GenBank/DDBJ databases">
        <title>Genome-Enabled Discovery of Anthraquinone Biosynthesis in Senna tora.</title>
        <authorList>
            <person name="Kang S.-H."/>
            <person name="Pandey R.P."/>
            <person name="Lee C.-M."/>
            <person name="Sim J.-S."/>
            <person name="Jeong J.-T."/>
            <person name="Choi B.-S."/>
            <person name="Jung M."/>
            <person name="Ginzburg D."/>
            <person name="Zhao K."/>
            <person name="Won S.Y."/>
            <person name="Oh T.-J."/>
            <person name="Yu Y."/>
            <person name="Kim N.-H."/>
            <person name="Lee O.R."/>
            <person name="Lee T.-H."/>
            <person name="Bashyal P."/>
            <person name="Kim T.-S."/>
            <person name="Lee W.-H."/>
            <person name="Kawkins C."/>
            <person name="Kim C.-K."/>
            <person name="Kim J.S."/>
            <person name="Ahn B.O."/>
            <person name="Rhee S.Y."/>
            <person name="Sohng J.K."/>
        </authorList>
    </citation>
    <scope>NUCLEOTIDE SEQUENCE</scope>
    <source>
        <tissue evidence="2">Leaf</tissue>
    </source>
</reference>
<sequence>MPIHIYYPYRLIYQFLRIELRLSHRNRNRKTTKRRRTPTPKAQPTDEGPPTLSSAAGLRSAVATHRQGYRLRLPSSLPHLDIAQLHLQRILQPSKQTVIVLPPSATPPAPALLRRNRSKTTSFGRVGLVQKLEMTVGNSNSKLLRSVGESGWGGGCGSDP</sequence>
<proteinExistence type="predicted"/>
<dbReference type="EMBL" id="JAAIUW010000013">
    <property type="protein sequence ID" value="KAF7801590.1"/>
    <property type="molecule type" value="Genomic_DNA"/>
</dbReference>
<feature type="region of interest" description="Disordered" evidence="1">
    <location>
        <begin position="26"/>
        <end position="57"/>
    </location>
</feature>
<organism evidence="2 3">
    <name type="scientific">Senna tora</name>
    <dbReference type="NCBI Taxonomy" id="362788"/>
    <lineage>
        <taxon>Eukaryota</taxon>
        <taxon>Viridiplantae</taxon>
        <taxon>Streptophyta</taxon>
        <taxon>Embryophyta</taxon>
        <taxon>Tracheophyta</taxon>
        <taxon>Spermatophyta</taxon>
        <taxon>Magnoliopsida</taxon>
        <taxon>eudicotyledons</taxon>
        <taxon>Gunneridae</taxon>
        <taxon>Pentapetalae</taxon>
        <taxon>rosids</taxon>
        <taxon>fabids</taxon>
        <taxon>Fabales</taxon>
        <taxon>Fabaceae</taxon>
        <taxon>Caesalpinioideae</taxon>
        <taxon>Cassia clade</taxon>
        <taxon>Senna</taxon>
    </lineage>
</organism>